<name>A0A0F9SM87_9ZZZZ</name>
<proteinExistence type="predicted"/>
<sequence>MIEIRKIQEGDLEYAMERAIENEPKMEDFNYDLIDGYTALLDGKILMVGGVMMKWEGVGEVWAFMTEDVRDNLIESYRCLHEMFDVLIKEKQLRRVEASSRADFLPGQNMLEHLGFEYEGCKRKHSRDGTDVYIYGKIL</sequence>
<reference evidence="1" key="1">
    <citation type="journal article" date="2015" name="Nature">
        <title>Complex archaea that bridge the gap between prokaryotes and eukaryotes.</title>
        <authorList>
            <person name="Spang A."/>
            <person name="Saw J.H."/>
            <person name="Jorgensen S.L."/>
            <person name="Zaremba-Niedzwiedzka K."/>
            <person name="Martijn J."/>
            <person name="Lind A.E."/>
            <person name="van Eijk R."/>
            <person name="Schleper C."/>
            <person name="Guy L."/>
            <person name="Ettema T.J."/>
        </authorList>
    </citation>
    <scope>NUCLEOTIDE SEQUENCE</scope>
</reference>
<comment type="caution">
    <text evidence="1">The sequence shown here is derived from an EMBL/GenBank/DDBJ whole genome shotgun (WGS) entry which is preliminary data.</text>
</comment>
<dbReference type="EMBL" id="LAZR01000411">
    <property type="protein sequence ID" value="KKN70120.1"/>
    <property type="molecule type" value="Genomic_DNA"/>
</dbReference>
<gene>
    <name evidence="1" type="ORF">LCGC14_0434450</name>
</gene>
<evidence type="ECO:0008006" key="2">
    <source>
        <dbReference type="Google" id="ProtNLM"/>
    </source>
</evidence>
<organism evidence="1">
    <name type="scientific">marine sediment metagenome</name>
    <dbReference type="NCBI Taxonomy" id="412755"/>
    <lineage>
        <taxon>unclassified sequences</taxon>
        <taxon>metagenomes</taxon>
        <taxon>ecological metagenomes</taxon>
    </lineage>
</organism>
<accession>A0A0F9SM87</accession>
<dbReference type="SUPFAM" id="SSF55729">
    <property type="entry name" value="Acyl-CoA N-acyltransferases (Nat)"/>
    <property type="match status" value="1"/>
</dbReference>
<protein>
    <recommendedName>
        <fullName evidence="2">N-acetyltransferase domain-containing protein</fullName>
    </recommendedName>
</protein>
<dbReference type="AlphaFoldDB" id="A0A0F9SM87"/>
<dbReference type="Gene3D" id="3.40.630.30">
    <property type="match status" value="1"/>
</dbReference>
<evidence type="ECO:0000313" key="1">
    <source>
        <dbReference type="EMBL" id="KKN70120.1"/>
    </source>
</evidence>
<dbReference type="InterPro" id="IPR016181">
    <property type="entry name" value="Acyl_CoA_acyltransferase"/>
</dbReference>